<name>A0A7Z8NRU3_9CELL</name>
<dbReference type="RefSeq" id="WP_154728036.1">
    <property type="nucleotide sequence ID" value="NZ_SZYE01000006.1"/>
</dbReference>
<sequence length="164" mass="17359">MSSGLSFWGEIVPNWIGAVGGAAGTVIAGVAFVQGRRNKAGIRNIANASRNPPTASGVASPISGGSRWSPERGGVRWELVNPAGERFKLVNTGNQTAHVLLFGLGEGAQLELHTTIPGDVAPGDAIEFDWVKSWTEPTAVSYSVQWTDDANPGYEQWETLGISR</sequence>
<evidence type="ECO:0000313" key="4">
    <source>
        <dbReference type="Proteomes" id="UP000308121"/>
    </source>
</evidence>
<keyword evidence="2" id="KW-0812">Transmembrane</keyword>
<dbReference type="EMBL" id="SZYE01000006">
    <property type="protein sequence ID" value="TKR27148.1"/>
    <property type="molecule type" value="Genomic_DNA"/>
</dbReference>
<gene>
    <name evidence="3" type="ORF">FA014_01975</name>
</gene>
<organism evidence="3 4">
    <name type="scientific">Cellulomonas hominis</name>
    <dbReference type="NCBI Taxonomy" id="156981"/>
    <lineage>
        <taxon>Bacteria</taxon>
        <taxon>Bacillati</taxon>
        <taxon>Actinomycetota</taxon>
        <taxon>Actinomycetes</taxon>
        <taxon>Micrococcales</taxon>
        <taxon>Cellulomonadaceae</taxon>
        <taxon>Cellulomonas</taxon>
    </lineage>
</organism>
<comment type="caution">
    <text evidence="3">The sequence shown here is derived from an EMBL/GenBank/DDBJ whole genome shotgun (WGS) entry which is preliminary data.</text>
</comment>
<evidence type="ECO:0000313" key="3">
    <source>
        <dbReference type="EMBL" id="TKR27148.1"/>
    </source>
</evidence>
<protein>
    <submittedName>
        <fullName evidence="3">Uncharacterized protein</fullName>
    </submittedName>
</protein>
<keyword evidence="2" id="KW-1133">Transmembrane helix</keyword>
<feature type="transmembrane region" description="Helical" evidence="2">
    <location>
        <begin position="12"/>
        <end position="33"/>
    </location>
</feature>
<accession>A0A7Z8NRU3</accession>
<evidence type="ECO:0000256" key="2">
    <source>
        <dbReference type="SAM" id="Phobius"/>
    </source>
</evidence>
<proteinExistence type="predicted"/>
<reference evidence="3 4" key="1">
    <citation type="submission" date="2019-05" db="EMBL/GenBank/DDBJ databases">
        <title>Genome sequence of Cellulomonas hominis strain CS1.</title>
        <authorList>
            <person name="Belmont J."/>
            <person name="Maclea K.S."/>
        </authorList>
    </citation>
    <scope>NUCLEOTIDE SEQUENCE [LARGE SCALE GENOMIC DNA]</scope>
    <source>
        <strain evidence="3 4">CS1</strain>
    </source>
</reference>
<keyword evidence="2" id="KW-0472">Membrane</keyword>
<feature type="region of interest" description="Disordered" evidence="1">
    <location>
        <begin position="47"/>
        <end position="69"/>
    </location>
</feature>
<dbReference type="AlphaFoldDB" id="A0A7Z8NRU3"/>
<dbReference type="Proteomes" id="UP000308121">
    <property type="component" value="Unassembled WGS sequence"/>
</dbReference>
<evidence type="ECO:0000256" key="1">
    <source>
        <dbReference type="SAM" id="MobiDB-lite"/>
    </source>
</evidence>